<keyword evidence="10" id="KW-1185">Reference proteome</keyword>
<evidence type="ECO:0000256" key="3">
    <source>
        <dbReference type="ARBA" id="ARBA00022490"/>
    </source>
</evidence>
<keyword evidence="3 7" id="KW-0963">Cytoplasm</keyword>
<evidence type="ECO:0000256" key="4">
    <source>
        <dbReference type="ARBA" id="ARBA00022898"/>
    </source>
</evidence>
<dbReference type="Proteomes" id="UP000307000">
    <property type="component" value="Chromosome"/>
</dbReference>
<dbReference type="GO" id="GO:0005737">
    <property type="term" value="C:cytoplasm"/>
    <property type="evidence" value="ECO:0007669"/>
    <property type="project" value="UniProtKB-SubCell"/>
</dbReference>
<evidence type="ECO:0000259" key="8">
    <source>
        <dbReference type="Pfam" id="PF00291"/>
    </source>
</evidence>
<dbReference type="KEGG" id="gcr:GcLGCM259_1559"/>
<comment type="function">
    <text evidence="7">A cysteine desulfhydrase that generates hydrogen sulfide, H(2)S. The H(2)S produced by this enzyme modulates the balance between respiration and glycolysis, and contributes to redox homeostasis. Probably eliminates toxic levels of Cys (which can induce oxidative stress).</text>
</comment>
<evidence type="ECO:0000256" key="5">
    <source>
        <dbReference type="ARBA" id="ARBA00023239"/>
    </source>
</evidence>
<accession>A0A5B7WVQ5</accession>
<dbReference type="PANTHER" id="PTHR10314">
    <property type="entry name" value="CYSTATHIONINE BETA-SYNTHASE"/>
    <property type="match status" value="1"/>
</dbReference>
<reference evidence="9 10" key="1">
    <citation type="submission" date="2018-12" db="EMBL/GenBank/DDBJ databases">
        <title>Complete Genome Sequence of Glutamicibacter creatinolyticus strain LGCM259,isolated from an abscess of a 12-year-old mare in Italy.</title>
        <authorList>
            <person name="Santos R.G."/>
            <person name="Silva A.L."/>
            <person name="Seyffert N."/>
            <person name="Castro T.L.P."/>
            <person name="Attili A.R."/>
            <person name="Rifici C."/>
            <person name="Mazzullo G."/>
            <person name="Brenig B."/>
            <person name="Venanzi F."/>
            <person name="Azevedo V."/>
        </authorList>
    </citation>
    <scope>NUCLEOTIDE SEQUENCE [LARGE SCALE GENOMIC DNA]</scope>
    <source>
        <strain evidence="9 10">LGCM 259</strain>
    </source>
</reference>
<dbReference type="InterPro" id="IPR036052">
    <property type="entry name" value="TrpB-like_PALP_sf"/>
</dbReference>
<dbReference type="Gene3D" id="3.40.50.1100">
    <property type="match status" value="2"/>
</dbReference>
<evidence type="ECO:0000256" key="7">
    <source>
        <dbReference type="HAMAP-Rule" id="MF_00868"/>
    </source>
</evidence>
<name>A0A5B7WVQ5_9MICC</name>
<dbReference type="Pfam" id="PF00291">
    <property type="entry name" value="PALP"/>
    <property type="match status" value="1"/>
</dbReference>
<dbReference type="InterPro" id="IPR050214">
    <property type="entry name" value="Cys_Synth/Cystath_Beta-Synth"/>
</dbReference>
<evidence type="ECO:0000313" key="10">
    <source>
        <dbReference type="Proteomes" id="UP000307000"/>
    </source>
</evidence>
<comment type="similarity">
    <text evidence="7">Belongs to the cysteine synthase/cystathionine beta-synthase family. Cds1 subfamily.</text>
</comment>
<comment type="cofactor">
    <cofactor evidence="1 7">
        <name>pyridoxal 5'-phosphate</name>
        <dbReference type="ChEBI" id="CHEBI:597326"/>
    </cofactor>
</comment>
<protein>
    <recommendedName>
        <fullName evidence="7">L-cysteine desulfhydrase Cds1</fullName>
        <ecNumber evidence="7">4.4.1.1</ecNumber>
    </recommendedName>
</protein>
<gene>
    <name evidence="7" type="primary">cds1</name>
    <name evidence="9" type="ORF">GcLGCM259_1559</name>
</gene>
<evidence type="ECO:0000313" key="9">
    <source>
        <dbReference type="EMBL" id="QCY47290.1"/>
    </source>
</evidence>
<dbReference type="SUPFAM" id="SSF53686">
    <property type="entry name" value="Tryptophan synthase beta subunit-like PLP-dependent enzymes"/>
    <property type="match status" value="1"/>
</dbReference>
<proteinExistence type="inferred from homology"/>
<comment type="subcellular location">
    <subcellularLocation>
        <location evidence="2">Cytoplasm</location>
    </subcellularLocation>
</comment>
<dbReference type="EC" id="4.4.1.1" evidence="7"/>
<keyword evidence="4 7" id="KW-0663">Pyridoxal phosphate</keyword>
<dbReference type="AlphaFoldDB" id="A0A5B7WVQ5"/>
<dbReference type="GO" id="GO:0016829">
    <property type="term" value="F:lyase activity"/>
    <property type="evidence" value="ECO:0007669"/>
    <property type="project" value="UniProtKB-KW"/>
</dbReference>
<dbReference type="InterPro" id="IPR001926">
    <property type="entry name" value="TrpB-like_PALP"/>
</dbReference>
<comment type="function">
    <text evidence="6">A cysteine desulfhydrase that generates hydrogen sulfide, H(2)S. The H(2)S produced by this enzyme stimulates respiration in M.tuberculosis, mediated primarily via cytochrome bd with a lesser contribution from cytochrome bc1/aa3. H(2)S modulates the balance between respiration and glycolysis, and also contributes to redox homeostasis. Probably eliminates toxic levels of Cys (which can induce oxidative stress).</text>
</comment>
<dbReference type="EMBL" id="CP034412">
    <property type="protein sequence ID" value="QCY47290.1"/>
    <property type="molecule type" value="Genomic_DNA"/>
</dbReference>
<evidence type="ECO:0000256" key="1">
    <source>
        <dbReference type="ARBA" id="ARBA00001933"/>
    </source>
</evidence>
<dbReference type="InterPro" id="IPR047586">
    <property type="entry name" value="Cds1"/>
</dbReference>
<dbReference type="HAMAP" id="MF_00868">
    <property type="entry name" value="Cds1"/>
    <property type="match status" value="1"/>
</dbReference>
<feature type="modified residue" description="N6-(pyridoxal phosphate)lysine" evidence="7">
    <location>
        <position position="89"/>
    </location>
</feature>
<organism evidence="9 10">
    <name type="scientific">Glutamicibacter creatinolyticus</name>
    <dbReference type="NCBI Taxonomy" id="162496"/>
    <lineage>
        <taxon>Bacteria</taxon>
        <taxon>Bacillati</taxon>
        <taxon>Actinomycetota</taxon>
        <taxon>Actinomycetes</taxon>
        <taxon>Micrococcales</taxon>
        <taxon>Micrococcaceae</taxon>
        <taxon>Glutamicibacter</taxon>
    </lineage>
</organism>
<dbReference type="GO" id="GO:0019450">
    <property type="term" value="P:L-cysteine catabolic process to pyruvate"/>
    <property type="evidence" value="ECO:0007669"/>
    <property type="project" value="UniProtKB-UniRule"/>
</dbReference>
<evidence type="ECO:0000256" key="6">
    <source>
        <dbReference type="ARBA" id="ARBA00055251"/>
    </source>
</evidence>
<sequence>MVVTTYHRSVGTGPKHGVPLTDWRQTASVDQVNEELSEGAHWVREAIALLDADANRSADTHLHVFPLPAQWGIDLYLKDESVHPTGSLKHRLARSLILYGLVNGHIGKDTTLVEASSGSTAVSEAYFARMLGLPFIAVVPHGTSSEKVELIEFYGGHCHFVDGPAAVYQSARELAAESNGYYLDQFSYAERATDWRGNNNIAESVFSQMSAERHPIPSWIVISAGTGGTSATFGRYVRYRRHATKVAVADPENSAFYEGWRRRDMNYATGIGSRIEGIGRPVVEPSFVPGVIDQMLQVPDAGSIAAMRLLRAKTRHWAGASTGTNLYAAFEVIARMLRNGEQGSVVTLICDRGERYQNTYYDDAWLQANDLQPGHHTAVLEHFLQTGQWDPDQ</sequence>
<keyword evidence="5 7" id="KW-0456">Lyase</keyword>
<feature type="domain" description="Tryptophan synthase beta chain-like PALP" evidence="8">
    <location>
        <begin position="65"/>
        <end position="351"/>
    </location>
</feature>
<comment type="catalytic activity">
    <reaction evidence="7">
        <text>L-cysteine + H2O = hydrogen sulfide + pyruvate + NH4(+) + H(+)</text>
        <dbReference type="Rhea" id="RHEA:24931"/>
        <dbReference type="ChEBI" id="CHEBI:15361"/>
        <dbReference type="ChEBI" id="CHEBI:15377"/>
        <dbReference type="ChEBI" id="CHEBI:15378"/>
        <dbReference type="ChEBI" id="CHEBI:28938"/>
        <dbReference type="ChEBI" id="CHEBI:29919"/>
        <dbReference type="ChEBI" id="CHEBI:35235"/>
        <dbReference type="EC" id="4.4.1.1"/>
    </reaction>
</comment>
<dbReference type="GO" id="GO:0030170">
    <property type="term" value="F:pyridoxal phosphate binding"/>
    <property type="evidence" value="ECO:0007669"/>
    <property type="project" value="UniProtKB-UniRule"/>
</dbReference>
<evidence type="ECO:0000256" key="2">
    <source>
        <dbReference type="ARBA" id="ARBA00004496"/>
    </source>
</evidence>
<dbReference type="FunFam" id="3.40.50.1100:FF:000015">
    <property type="entry name" value="Cysteine synthase B"/>
    <property type="match status" value="1"/>
</dbReference>